<name>A0A2S7MYY4_9BACI</name>
<proteinExistence type="predicted"/>
<keyword evidence="3" id="KW-1185">Reference proteome</keyword>
<feature type="transmembrane region" description="Helical" evidence="1">
    <location>
        <begin position="30"/>
        <end position="50"/>
    </location>
</feature>
<dbReference type="RefSeq" id="WP_104849737.1">
    <property type="nucleotide sequence ID" value="NZ_PKOZ01000006.1"/>
</dbReference>
<dbReference type="EMBL" id="PKOZ01000006">
    <property type="protein sequence ID" value="PQD95032.1"/>
    <property type="molecule type" value="Genomic_DNA"/>
</dbReference>
<reference evidence="2 3" key="1">
    <citation type="submission" date="2017-12" db="EMBL/GenBank/DDBJ databases">
        <title>Taxonomic description and draft genome of Pradoshia cofamensis Gen. nov., sp. nov., a thermotolerant bacillale isolated from anterior gut of earthworm Eisenia fetida.</title>
        <authorList>
            <person name="Saha T."/>
            <person name="Chakraborty R."/>
        </authorList>
    </citation>
    <scope>NUCLEOTIDE SEQUENCE [LARGE SCALE GENOMIC DNA]</scope>
    <source>
        <strain evidence="2 3">EAG3</strain>
    </source>
</reference>
<keyword evidence="1" id="KW-0472">Membrane</keyword>
<sequence>MRAYQILISVMLILISVFSVKNLITGQWDIQYAMLNGGMAIIVLGIYRGYMKYVQEEETQ</sequence>
<keyword evidence="1" id="KW-1133">Transmembrane helix</keyword>
<dbReference type="Proteomes" id="UP000239663">
    <property type="component" value="Unassembled WGS sequence"/>
</dbReference>
<protein>
    <submittedName>
        <fullName evidence="2">Uncharacterized protein</fullName>
    </submittedName>
</protein>
<gene>
    <name evidence="2" type="ORF">CYL18_11930</name>
</gene>
<keyword evidence="1" id="KW-0812">Transmembrane</keyword>
<dbReference type="AlphaFoldDB" id="A0A2S7MYY4"/>
<comment type="caution">
    <text evidence="2">The sequence shown here is derived from an EMBL/GenBank/DDBJ whole genome shotgun (WGS) entry which is preliminary data.</text>
</comment>
<evidence type="ECO:0000313" key="2">
    <source>
        <dbReference type="EMBL" id="PQD95032.1"/>
    </source>
</evidence>
<evidence type="ECO:0000256" key="1">
    <source>
        <dbReference type="SAM" id="Phobius"/>
    </source>
</evidence>
<dbReference type="OrthoDB" id="9920293at2"/>
<accession>A0A2S7MYY4</accession>
<organism evidence="2 3">
    <name type="scientific">Pradoshia eiseniae</name>
    <dbReference type="NCBI Taxonomy" id="2064768"/>
    <lineage>
        <taxon>Bacteria</taxon>
        <taxon>Bacillati</taxon>
        <taxon>Bacillota</taxon>
        <taxon>Bacilli</taxon>
        <taxon>Bacillales</taxon>
        <taxon>Bacillaceae</taxon>
        <taxon>Pradoshia</taxon>
    </lineage>
</organism>
<evidence type="ECO:0000313" key="3">
    <source>
        <dbReference type="Proteomes" id="UP000239663"/>
    </source>
</evidence>
<feature type="transmembrane region" description="Helical" evidence="1">
    <location>
        <begin position="7"/>
        <end position="24"/>
    </location>
</feature>